<feature type="signal peptide" evidence="6">
    <location>
        <begin position="1"/>
        <end position="19"/>
    </location>
</feature>
<comment type="similarity">
    <text evidence="1 5">Belongs to the protein disulfide isomerase family.</text>
</comment>
<evidence type="ECO:0000256" key="3">
    <source>
        <dbReference type="ARBA" id="ARBA00022737"/>
    </source>
</evidence>
<dbReference type="InterPro" id="IPR005788">
    <property type="entry name" value="PDI_thioredoxin-like_dom"/>
</dbReference>
<accession>A0AAV8ZDC8</accession>
<evidence type="ECO:0000256" key="2">
    <source>
        <dbReference type="ARBA" id="ARBA00022729"/>
    </source>
</evidence>
<dbReference type="PROSITE" id="PS00194">
    <property type="entry name" value="THIOREDOXIN_1"/>
    <property type="match status" value="2"/>
</dbReference>
<evidence type="ECO:0000256" key="1">
    <source>
        <dbReference type="ARBA" id="ARBA00006347"/>
    </source>
</evidence>
<dbReference type="InterPro" id="IPR051063">
    <property type="entry name" value="PDI"/>
</dbReference>
<keyword evidence="2 6" id="KW-0732">Signal</keyword>
<reference evidence="8" key="1">
    <citation type="journal article" date="2023" name="Insect Mol. Biol.">
        <title>Genome sequencing provides insights into the evolution of gene families encoding plant cell wall-degrading enzymes in longhorned beetles.</title>
        <authorList>
            <person name="Shin N.R."/>
            <person name="Okamura Y."/>
            <person name="Kirsch R."/>
            <person name="Pauchet Y."/>
        </authorList>
    </citation>
    <scope>NUCLEOTIDE SEQUENCE</scope>
    <source>
        <strain evidence="8">RBIC_L_NR</strain>
    </source>
</reference>
<feature type="domain" description="Thioredoxin" evidence="7">
    <location>
        <begin position="204"/>
        <end position="332"/>
    </location>
</feature>
<evidence type="ECO:0000256" key="6">
    <source>
        <dbReference type="SAM" id="SignalP"/>
    </source>
</evidence>
<feature type="domain" description="Thioredoxin" evidence="7">
    <location>
        <begin position="5"/>
        <end position="132"/>
    </location>
</feature>
<comment type="caution">
    <text evidence="8">The sequence shown here is derived from an EMBL/GenBank/DDBJ whole genome shotgun (WGS) entry which is preliminary data.</text>
</comment>
<dbReference type="Pfam" id="PF00085">
    <property type="entry name" value="Thioredoxin"/>
    <property type="match status" value="3"/>
</dbReference>
<dbReference type="Proteomes" id="UP001162156">
    <property type="component" value="Unassembled WGS sequence"/>
</dbReference>
<dbReference type="PROSITE" id="PS51352">
    <property type="entry name" value="THIOREDOXIN_2"/>
    <property type="match status" value="2"/>
</dbReference>
<keyword evidence="9" id="KW-1185">Reference proteome</keyword>
<keyword evidence="3" id="KW-0677">Repeat</keyword>
<evidence type="ECO:0000256" key="4">
    <source>
        <dbReference type="ARBA" id="ARBA00023284"/>
    </source>
</evidence>
<dbReference type="GO" id="GO:0006457">
    <property type="term" value="P:protein folding"/>
    <property type="evidence" value="ECO:0007669"/>
    <property type="project" value="TreeGrafter"/>
</dbReference>
<proteinExistence type="inferred from homology"/>
<dbReference type="GO" id="GO:0005783">
    <property type="term" value="C:endoplasmic reticulum"/>
    <property type="evidence" value="ECO:0007669"/>
    <property type="project" value="TreeGrafter"/>
</dbReference>
<dbReference type="NCBIfam" id="TIGR01126">
    <property type="entry name" value="pdi_dom"/>
    <property type="match status" value="1"/>
</dbReference>
<dbReference type="SUPFAM" id="SSF52833">
    <property type="entry name" value="Thioredoxin-like"/>
    <property type="match status" value="3"/>
</dbReference>
<dbReference type="InterPro" id="IPR017937">
    <property type="entry name" value="Thioredoxin_CS"/>
</dbReference>
<name>A0AAV8ZDC8_9CUCU</name>
<organism evidence="8 9">
    <name type="scientific">Rhamnusium bicolor</name>
    <dbReference type="NCBI Taxonomy" id="1586634"/>
    <lineage>
        <taxon>Eukaryota</taxon>
        <taxon>Metazoa</taxon>
        <taxon>Ecdysozoa</taxon>
        <taxon>Arthropoda</taxon>
        <taxon>Hexapoda</taxon>
        <taxon>Insecta</taxon>
        <taxon>Pterygota</taxon>
        <taxon>Neoptera</taxon>
        <taxon>Endopterygota</taxon>
        <taxon>Coleoptera</taxon>
        <taxon>Polyphaga</taxon>
        <taxon>Cucujiformia</taxon>
        <taxon>Chrysomeloidea</taxon>
        <taxon>Cerambycidae</taxon>
        <taxon>Lepturinae</taxon>
        <taxon>Rhagiini</taxon>
        <taxon>Rhamnusium</taxon>
    </lineage>
</organism>
<dbReference type="PRINTS" id="PR00421">
    <property type="entry name" value="THIOREDOXIN"/>
</dbReference>
<dbReference type="EMBL" id="JANEYF010001605">
    <property type="protein sequence ID" value="KAJ8961632.1"/>
    <property type="molecule type" value="Genomic_DNA"/>
</dbReference>
<dbReference type="GO" id="GO:0003756">
    <property type="term" value="F:protein disulfide isomerase activity"/>
    <property type="evidence" value="ECO:0007669"/>
    <property type="project" value="InterPro"/>
</dbReference>
<feature type="chain" id="PRO_5043328454" description="Thioredoxin domain-containing protein" evidence="6">
    <location>
        <begin position="20"/>
        <end position="336"/>
    </location>
</feature>
<sequence length="336" mass="38316">MPFLLFLISIIPIFSNIFAHEDDIHTFKYNTENFSDQVSKKNHFVMFYAPWCGHCQRLAPTWEQLAEMLNEDDSNIKIGKVDCTTDSKVCSEQDVTGYPTLKFFKEGDSEGVKFRGTRDLPSLTTFINEQLREKLAPTWEQLAKSLEIENDISIGKVDCTQHRSVCNNFEVKGYPTLLWIEDGKKVDKYQGDRSHEDLKQYVNKMLGSDQENQKQEDQEAGIPGPVGELTGDSFKNGIQSGVTFVKFYAPWCGHCKRLSPTWDNLGKKFSTKPGVNIVKVDCTLEINKQLCNDEEVEGFPTIFLYKDGGKISEYSGSRSLDDLYDFVNKHLGHDEL</sequence>
<dbReference type="InterPro" id="IPR013766">
    <property type="entry name" value="Thioredoxin_domain"/>
</dbReference>
<dbReference type="Gene3D" id="3.40.30.10">
    <property type="entry name" value="Glutaredoxin"/>
    <property type="match status" value="3"/>
</dbReference>
<evidence type="ECO:0000313" key="8">
    <source>
        <dbReference type="EMBL" id="KAJ8961632.1"/>
    </source>
</evidence>
<dbReference type="PANTHER" id="PTHR45672">
    <property type="entry name" value="PROTEIN DISULFIDE-ISOMERASE C17H9.14C-RELATED"/>
    <property type="match status" value="1"/>
</dbReference>
<evidence type="ECO:0000259" key="7">
    <source>
        <dbReference type="PROSITE" id="PS51352"/>
    </source>
</evidence>
<evidence type="ECO:0000313" key="9">
    <source>
        <dbReference type="Proteomes" id="UP001162156"/>
    </source>
</evidence>
<dbReference type="InterPro" id="IPR036249">
    <property type="entry name" value="Thioredoxin-like_sf"/>
</dbReference>
<keyword evidence="4" id="KW-0676">Redox-active center</keyword>
<evidence type="ECO:0000256" key="5">
    <source>
        <dbReference type="RuleBase" id="RU004208"/>
    </source>
</evidence>
<dbReference type="AlphaFoldDB" id="A0AAV8ZDC8"/>
<protein>
    <recommendedName>
        <fullName evidence="7">Thioredoxin domain-containing protein</fullName>
    </recommendedName>
</protein>
<dbReference type="PANTHER" id="PTHR45672:SF3">
    <property type="entry name" value="THIOREDOXIN DOMAIN-CONTAINING PROTEIN 5"/>
    <property type="match status" value="1"/>
</dbReference>
<gene>
    <name evidence="8" type="ORF">NQ314_005884</name>
</gene>